<keyword evidence="4" id="KW-0975">Bacterial flagellum</keyword>
<keyword evidence="9" id="KW-1185">Reference proteome</keyword>
<evidence type="ECO:0000259" key="7">
    <source>
        <dbReference type="Pfam" id="PF22692"/>
    </source>
</evidence>
<dbReference type="SUPFAM" id="SSF117143">
    <property type="entry name" value="Flagellar hook protein flgE"/>
    <property type="match status" value="1"/>
</dbReference>
<keyword evidence="8" id="KW-0966">Cell projection</keyword>
<evidence type="ECO:0000313" key="8">
    <source>
        <dbReference type="EMBL" id="MSU07876.1"/>
    </source>
</evidence>
<proteinExistence type="inferred from homology"/>
<dbReference type="GeneID" id="96777790"/>
<protein>
    <recommendedName>
        <fullName evidence="2 3">Flagellar basal-body rod protein FlgG</fullName>
    </recommendedName>
</protein>
<feature type="domain" description="Flagellar basal body rod protein N-terminal" evidence="5">
    <location>
        <begin position="7"/>
        <end position="35"/>
    </location>
</feature>
<dbReference type="AlphaFoldDB" id="A0A6I2UGI4"/>
<evidence type="ECO:0000259" key="5">
    <source>
        <dbReference type="Pfam" id="PF00460"/>
    </source>
</evidence>
<evidence type="ECO:0000313" key="9">
    <source>
        <dbReference type="Proteomes" id="UP000433181"/>
    </source>
</evidence>
<evidence type="ECO:0000256" key="4">
    <source>
        <dbReference type="RuleBase" id="RU362116"/>
    </source>
</evidence>
<evidence type="ECO:0000259" key="6">
    <source>
        <dbReference type="Pfam" id="PF06429"/>
    </source>
</evidence>
<dbReference type="InterPro" id="IPR012834">
    <property type="entry name" value="FlgG_G_neg"/>
</dbReference>
<comment type="caution">
    <text evidence="8">The sequence shown here is derived from an EMBL/GenBank/DDBJ whole genome shotgun (WGS) entry which is preliminary data.</text>
</comment>
<dbReference type="InterPro" id="IPR001444">
    <property type="entry name" value="Flag_bb_rod_N"/>
</dbReference>
<dbReference type="InterPro" id="IPR053967">
    <property type="entry name" value="LlgE_F_G-like_D1"/>
</dbReference>
<accession>A0A6I2UGI4</accession>
<evidence type="ECO:0000256" key="2">
    <source>
        <dbReference type="ARBA" id="ARBA00017948"/>
    </source>
</evidence>
<dbReference type="Pfam" id="PF00460">
    <property type="entry name" value="Flg_bb_rod"/>
    <property type="match status" value="1"/>
</dbReference>
<dbReference type="InterPro" id="IPR010930">
    <property type="entry name" value="Flg_bb/hook_C_dom"/>
</dbReference>
<keyword evidence="8" id="KW-0969">Cilium</keyword>
<evidence type="ECO:0000256" key="3">
    <source>
        <dbReference type="NCBIfam" id="TIGR02488"/>
    </source>
</evidence>
<feature type="domain" description="Flagellar hook protein FlgE/F/G-like D1" evidence="7">
    <location>
        <begin position="96"/>
        <end position="161"/>
    </location>
</feature>
<dbReference type="NCBIfam" id="TIGR02488">
    <property type="entry name" value="flgG_G_neg"/>
    <property type="match status" value="1"/>
</dbReference>
<organism evidence="8 9">
    <name type="scientific">Anaerovibrio slackiae</name>
    <dbReference type="NCBI Taxonomy" id="2652309"/>
    <lineage>
        <taxon>Bacteria</taxon>
        <taxon>Bacillati</taxon>
        <taxon>Bacillota</taxon>
        <taxon>Negativicutes</taxon>
        <taxon>Selenomonadales</taxon>
        <taxon>Selenomonadaceae</taxon>
        <taxon>Anaerovibrio</taxon>
    </lineage>
</organism>
<dbReference type="InterPro" id="IPR020013">
    <property type="entry name" value="Flagellar_FlgE/F/G"/>
</dbReference>
<name>A0A6I2UGI4_9FIRM</name>
<dbReference type="InterPro" id="IPR037925">
    <property type="entry name" value="FlgE/F/G-like"/>
</dbReference>
<sequence length="264" mass="28065">MMRSLWSAASGMKGQQKQMDVVSHNLANVNTYGAKAQRAEFQDLLYQTLREGGAESGDGIMYPTPMQIGLGTRLSATNRIFTQGNLQTTDNPTDLAIQGEGFFQIELPDGTAAYTRDGSFKIDGDGNLVTSDGYRLVPNITFAANTKHDSITVGQNGAVSVIQGGDTQPAQVGQINLVRFLNPSGLTSIGQNLFLESAASGGPQEGAPGTDGMGNIVQSCLEMSSIQIVDEMVNMIVSQRAYESNSKAITTSDSMLEIANGLKR</sequence>
<dbReference type="PANTHER" id="PTHR30435:SF19">
    <property type="entry name" value="FLAGELLAR BASAL-BODY ROD PROTEIN FLGG"/>
    <property type="match status" value="1"/>
</dbReference>
<dbReference type="Pfam" id="PF22692">
    <property type="entry name" value="LlgE_F_G_D1"/>
    <property type="match status" value="1"/>
</dbReference>
<keyword evidence="8" id="KW-0282">Flagellum</keyword>
<dbReference type="GO" id="GO:0009426">
    <property type="term" value="C:bacterial-type flagellum basal body, distal rod"/>
    <property type="evidence" value="ECO:0007669"/>
    <property type="project" value="UniProtKB-UniRule"/>
</dbReference>
<reference evidence="8 9" key="1">
    <citation type="submission" date="2019-08" db="EMBL/GenBank/DDBJ databases">
        <title>In-depth cultivation of the pig gut microbiome towards novel bacterial diversity and tailored functional studies.</title>
        <authorList>
            <person name="Wylensek D."/>
            <person name="Hitch T.C.A."/>
            <person name="Clavel T."/>
        </authorList>
    </citation>
    <scope>NUCLEOTIDE SEQUENCE [LARGE SCALE GENOMIC DNA]</scope>
    <source>
        <strain evidence="8 9">WCA-693-APC-5D-A</strain>
    </source>
</reference>
<dbReference type="Pfam" id="PF06429">
    <property type="entry name" value="Flg_bbr_C"/>
    <property type="match status" value="1"/>
</dbReference>
<feature type="domain" description="Flagellar basal-body/hook protein C-terminal" evidence="6">
    <location>
        <begin position="218"/>
        <end position="262"/>
    </location>
</feature>
<dbReference type="Proteomes" id="UP000433181">
    <property type="component" value="Unassembled WGS sequence"/>
</dbReference>
<dbReference type="GO" id="GO:0071978">
    <property type="term" value="P:bacterial-type flagellum-dependent swarming motility"/>
    <property type="evidence" value="ECO:0007669"/>
    <property type="project" value="TreeGrafter"/>
</dbReference>
<dbReference type="RefSeq" id="WP_154405828.1">
    <property type="nucleotide sequence ID" value="NZ_JAQXJM010000168.1"/>
</dbReference>
<evidence type="ECO:0000256" key="1">
    <source>
        <dbReference type="ARBA" id="ARBA00009677"/>
    </source>
</evidence>
<dbReference type="EMBL" id="VUNR01000003">
    <property type="protein sequence ID" value="MSU07876.1"/>
    <property type="molecule type" value="Genomic_DNA"/>
</dbReference>
<comment type="subcellular location">
    <subcellularLocation>
        <location evidence="4">Bacterial flagellum basal body</location>
    </subcellularLocation>
</comment>
<gene>
    <name evidence="8" type="primary">flgG</name>
    <name evidence="8" type="ORF">FYJ84_02585</name>
</gene>
<comment type="similarity">
    <text evidence="1 4">Belongs to the flagella basal body rod proteins family.</text>
</comment>
<dbReference type="NCBIfam" id="TIGR03506">
    <property type="entry name" value="FlgEFG_subfam"/>
    <property type="match status" value="2"/>
</dbReference>
<dbReference type="PANTHER" id="PTHR30435">
    <property type="entry name" value="FLAGELLAR PROTEIN"/>
    <property type="match status" value="1"/>
</dbReference>